<reference evidence="2 3" key="1">
    <citation type="journal article" date="2013" name="Genome Announc.">
        <title>Complete Genome of a Methanosarcina mazei Strain Isolated from Sediment Samples from an Amazonian Flooded Area.</title>
        <authorList>
            <person name="Assis das Gracas D."/>
            <person name="Thiago Juca Ramos R."/>
            <person name="Vieira Araujo A.C."/>
            <person name="Zahlouth R."/>
            <person name="Ribeiro Carneiro A."/>
            <person name="Souza Lopes T."/>
            <person name="Azevedo Barauna R."/>
            <person name="Azevedo V."/>
            <person name="Cruz Schneider M.P."/>
            <person name="Pellizari V.H."/>
            <person name="Silva A."/>
        </authorList>
    </citation>
    <scope>NUCLEOTIDE SEQUENCE [LARGE SCALE GENOMIC DNA]</scope>
    <source>
        <strain evidence="2 3">Tuc01</strain>
    </source>
</reference>
<dbReference type="HOGENOM" id="CLU_1623478_0_0_2"/>
<proteinExistence type="predicted"/>
<keyword evidence="1" id="KW-0812">Transmembrane</keyword>
<evidence type="ECO:0000256" key="1">
    <source>
        <dbReference type="SAM" id="Phobius"/>
    </source>
</evidence>
<feature type="transmembrane region" description="Helical" evidence="1">
    <location>
        <begin position="34"/>
        <end position="53"/>
    </location>
</feature>
<organism evidence="2 3">
    <name type="scientific">Methanosarcina mazei Tuc01</name>
    <dbReference type="NCBI Taxonomy" id="1236903"/>
    <lineage>
        <taxon>Archaea</taxon>
        <taxon>Methanobacteriati</taxon>
        <taxon>Methanobacteriota</taxon>
        <taxon>Stenosarchaea group</taxon>
        <taxon>Methanomicrobia</taxon>
        <taxon>Methanosarcinales</taxon>
        <taxon>Methanosarcinaceae</taxon>
        <taxon>Methanosarcina</taxon>
    </lineage>
</organism>
<sequence length="163" mass="18131">MDACPFFVDDIDMDVDVKIRAVLSVPPNTKKLRTHYHACAVTAALLWPFVGLVMFDRGQIDLPKYLIGVFVHPLIRFVALVFAIETQGLSDDISRDLGRNCKKQDDENYECEDDFDFSLAGLGGRLELNNIKGIPQGPILSGTIANLRDFDIGQITSVNIAFK</sequence>
<evidence type="ECO:0000313" key="3">
    <source>
        <dbReference type="Proteomes" id="UP000011718"/>
    </source>
</evidence>
<dbReference type="KEGG" id="mmaz:MmTuc01_3138"/>
<keyword evidence="1" id="KW-1133">Transmembrane helix</keyword>
<evidence type="ECO:0000313" key="2">
    <source>
        <dbReference type="EMBL" id="AGF98395.1"/>
    </source>
</evidence>
<dbReference type="Proteomes" id="UP000011718">
    <property type="component" value="Chromosome"/>
</dbReference>
<protein>
    <submittedName>
        <fullName evidence="2">Uncharacterized protein</fullName>
    </submittedName>
</protein>
<dbReference type="AlphaFoldDB" id="M1Q7U5"/>
<dbReference type="EMBL" id="CP004144">
    <property type="protein sequence ID" value="AGF98395.1"/>
    <property type="molecule type" value="Genomic_DNA"/>
</dbReference>
<gene>
    <name evidence="2" type="ORF">MmTuc01_3138</name>
</gene>
<name>M1Q7U5_METMZ</name>
<keyword evidence="1" id="KW-0472">Membrane</keyword>
<feature type="transmembrane region" description="Helical" evidence="1">
    <location>
        <begin position="65"/>
        <end position="84"/>
    </location>
</feature>
<dbReference type="BioCyc" id="MMAZ1236903:G139K-2984-MONOMER"/>
<accession>M1Q7U5</accession>